<evidence type="ECO:0000313" key="2">
    <source>
        <dbReference type="Proteomes" id="UP001454036"/>
    </source>
</evidence>
<proteinExistence type="predicted"/>
<organism evidence="1 2">
    <name type="scientific">Lithospermum erythrorhizon</name>
    <name type="common">Purple gromwell</name>
    <name type="synonym">Lithospermum officinale var. erythrorhizon</name>
    <dbReference type="NCBI Taxonomy" id="34254"/>
    <lineage>
        <taxon>Eukaryota</taxon>
        <taxon>Viridiplantae</taxon>
        <taxon>Streptophyta</taxon>
        <taxon>Embryophyta</taxon>
        <taxon>Tracheophyta</taxon>
        <taxon>Spermatophyta</taxon>
        <taxon>Magnoliopsida</taxon>
        <taxon>eudicotyledons</taxon>
        <taxon>Gunneridae</taxon>
        <taxon>Pentapetalae</taxon>
        <taxon>asterids</taxon>
        <taxon>lamiids</taxon>
        <taxon>Boraginales</taxon>
        <taxon>Boraginaceae</taxon>
        <taxon>Boraginoideae</taxon>
        <taxon>Lithospermeae</taxon>
        <taxon>Lithospermum</taxon>
    </lineage>
</organism>
<keyword evidence="2" id="KW-1185">Reference proteome</keyword>
<dbReference type="Proteomes" id="UP001454036">
    <property type="component" value="Unassembled WGS sequence"/>
</dbReference>
<dbReference type="EMBL" id="BAABME010000684">
    <property type="protein sequence ID" value="GAA0144714.1"/>
    <property type="molecule type" value="Genomic_DNA"/>
</dbReference>
<dbReference type="AlphaFoldDB" id="A0AAV3NZE6"/>
<comment type="caution">
    <text evidence="1">The sequence shown here is derived from an EMBL/GenBank/DDBJ whole genome shotgun (WGS) entry which is preliminary data.</text>
</comment>
<evidence type="ECO:0000313" key="1">
    <source>
        <dbReference type="EMBL" id="GAA0144714.1"/>
    </source>
</evidence>
<sequence length="68" mass="7850">MGRGYGGKMIFEVRFHNAMLASCDRTKGGWGWDEWIWEAELMGGKLVKIFGAAVGWWAEFRSRHWVGE</sequence>
<name>A0AAV3NZE6_LITER</name>
<reference evidence="1 2" key="1">
    <citation type="submission" date="2024-01" db="EMBL/GenBank/DDBJ databases">
        <title>The complete chloroplast genome sequence of Lithospermum erythrorhizon: insights into the phylogenetic relationship among Boraginaceae species and the maternal lineages of purple gromwells.</title>
        <authorList>
            <person name="Okada T."/>
            <person name="Watanabe K."/>
        </authorList>
    </citation>
    <scope>NUCLEOTIDE SEQUENCE [LARGE SCALE GENOMIC DNA]</scope>
</reference>
<gene>
    <name evidence="1" type="ORF">LIER_05088</name>
</gene>
<protein>
    <submittedName>
        <fullName evidence="1">Uncharacterized protein</fullName>
    </submittedName>
</protein>
<accession>A0AAV3NZE6</accession>